<accession>A0A8I1FY67</accession>
<dbReference type="InterPro" id="IPR050263">
    <property type="entry name" value="Bact_Fimbrial_Adh_Pro"/>
</dbReference>
<dbReference type="PANTHER" id="PTHR33420">
    <property type="entry name" value="FIMBRIAL SUBUNIT ELFA-RELATED"/>
    <property type="match status" value="1"/>
</dbReference>
<dbReference type="Gene3D" id="2.60.40.1090">
    <property type="entry name" value="Fimbrial-type adhesion domain"/>
    <property type="match status" value="1"/>
</dbReference>
<proteinExistence type="predicted"/>
<reference evidence="2" key="1">
    <citation type="submission" date="2020-12" db="EMBL/GenBank/DDBJ databases">
        <title>Antibiotic resistance and phylogeny of Pseudomonas spp. isolated over three decades from chicken meat in the Norwegian food chain.</title>
        <authorList>
            <person name="Moen B."/>
        </authorList>
    </citation>
    <scope>NUCLEOTIDE SEQUENCE</scope>
    <source>
        <strain evidence="2">MF6762</strain>
    </source>
</reference>
<dbReference type="SUPFAM" id="SSF49401">
    <property type="entry name" value="Bacterial adhesins"/>
    <property type="match status" value="1"/>
</dbReference>
<dbReference type="InterPro" id="IPR008966">
    <property type="entry name" value="Adhesion_dom_sf"/>
</dbReference>
<dbReference type="EMBL" id="JAEKCZ010000037">
    <property type="protein sequence ID" value="MBJ2259840.1"/>
    <property type="molecule type" value="Genomic_DNA"/>
</dbReference>
<dbReference type="PANTHER" id="PTHR33420:SF9">
    <property type="entry name" value="MINOR FIMBRIAL SUBUNIT"/>
    <property type="match status" value="1"/>
</dbReference>
<feature type="domain" description="Fimbrial-type adhesion" evidence="1">
    <location>
        <begin position="37"/>
        <end position="182"/>
    </location>
</feature>
<dbReference type="InterPro" id="IPR000259">
    <property type="entry name" value="Adhesion_dom_fimbrial"/>
</dbReference>
<evidence type="ECO:0000313" key="3">
    <source>
        <dbReference type="Proteomes" id="UP000658390"/>
    </source>
</evidence>
<dbReference type="GO" id="GO:0009289">
    <property type="term" value="C:pilus"/>
    <property type="evidence" value="ECO:0007669"/>
    <property type="project" value="InterPro"/>
</dbReference>
<dbReference type="InterPro" id="IPR036937">
    <property type="entry name" value="Adhesion_dom_fimbrial_sf"/>
</dbReference>
<sequence>MRAGSMSKRWQPAVIVLLLGVSLMRSDDGVAASNLTLKGALVAAACRIKAGDEALAIDLEAVTNAELYLNTRTVGKTFQIRLEECDTSISDSVTTTFSGIENTKLPGLLALDASPEKGVALGLETLAGSPLPLNIASGKQALSNGANVIAFKVFLQGEPQAIINQTIVAGHFTAVSTFTLAYP</sequence>
<dbReference type="AlphaFoldDB" id="A0A8I1FY67"/>
<dbReference type="Pfam" id="PF00419">
    <property type="entry name" value="Fimbrial"/>
    <property type="match status" value="1"/>
</dbReference>
<comment type="caution">
    <text evidence="2">The sequence shown here is derived from an EMBL/GenBank/DDBJ whole genome shotgun (WGS) entry which is preliminary data.</text>
</comment>
<name>A0A8I1FY67_9PSED</name>
<organism evidence="2 3">
    <name type="scientific">Pseudomonas psychrophila</name>
    <dbReference type="NCBI Taxonomy" id="122355"/>
    <lineage>
        <taxon>Bacteria</taxon>
        <taxon>Pseudomonadati</taxon>
        <taxon>Pseudomonadota</taxon>
        <taxon>Gammaproteobacteria</taxon>
        <taxon>Pseudomonadales</taxon>
        <taxon>Pseudomonadaceae</taxon>
        <taxon>Pseudomonas</taxon>
    </lineage>
</organism>
<evidence type="ECO:0000259" key="1">
    <source>
        <dbReference type="Pfam" id="PF00419"/>
    </source>
</evidence>
<protein>
    <submittedName>
        <fullName evidence="2">Fimbrial protein</fullName>
    </submittedName>
</protein>
<dbReference type="GO" id="GO:0043709">
    <property type="term" value="P:cell adhesion involved in single-species biofilm formation"/>
    <property type="evidence" value="ECO:0007669"/>
    <property type="project" value="TreeGrafter"/>
</dbReference>
<gene>
    <name evidence="2" type="ORF">JFT45_25405</name>
</gene>
<dbReference type="Proteomes" id="UP000658390">
    <property type="component" value="Unassembled WGS sequence"/>
</dbReference>
<evidence type="ECO:0000313" key="2">
    <source>
        <dbReference type="EMBL" id="MBJ2259840.1"/>
    </source>
</evidence>